<evidence type="ECO:0000256" key="1">
    <source>
        <dbReference type="ARBA" id="ARBA00004613"/>
    </source>
</evidence>
<evidence type="ECO:0000256" key="5">
    <source>
        <dbReference type="ARBA" id="ARBA00022825"/>
    </source>
</evidence>
<evidence type="ECO:0000256" key="7">
    <source>
        <dbReference type="RuleBase" id="RU363034"/>
    </source>
</evidence>
<dbReference type="InterPro" id="IPR033116">
    <property type="entry name" value="TRYPSIN_SER"/>
</dbReference>
<feature type="domain" description="Peptidase S1" evidence="8">
    <location>
        <begin position="46"/>
        <end position="291"/>
    </location>
</feature>
<dbReference type="SMART" id="SM00020">
    <property type="entry name" value="Tryp_SPc"/>
    <property type="match status" value="1"/>
</dbReference>
<keyword evidence="5 7" id="KW-0720">Serine protease</keyword>
<gene>
    <name evidence="9" type="ORF">OKIOD_LOCUS13752</name>
</gene>
<dbReference type="EMBL" id="OU015567">
    <property type="protein sequence ID" value="CAG5110603.1"/>
    <property type="molecule type" value="Genomic_DNA"/>
</dbReference>
<evidence type="ECO:0000259" key="8">
    <source>
        <dbReference type="PROSITE" id="PS50240"/>
    </source>
</evidence>
<evidence type="ECO:0000256" key="6">
    <source>
        <dbReference type="ARBA" id="ARBA00023157"/>
    </source>
</evidence>
<dbReference type="CDD" id="cd00190">
    <property type="entry name" value="Tryp_SPc"/>
    <property type="match status" value="1"/>
</dbReference>
<evidence type="ECO:0000256" key="2">
    <source>
        <dbReference type="ARBA" id="ARBA00022525"/>
    </source>
</evidence>
<dbReference type="SUPFAM" id="SSF50494">
    <property type="entry name" value="Trypsin-like serine proteases"/>
    <property type="match status" value="1"/>
</dbReference>
<dbReference type="InterPro" id="IPR001254">
    <property type="entry name" value="Trypsin_dom"/>
</dbReference>
<keyword evidence="6" id="KW-1015">Disulfide bond</keyword>
<proteinExistence type="predicted"/>
<accession>A0ABN7T0M8</accession>
<dbReference type="PROSITE" id="PS50240">
    <property type="entry name" value="TRYPSIN_DOM"/>
    <property type="match status" value="1"/>
</dbReference>
<reference evidence="9 10" key="1">
    <citation type="submission" date="2021-04" db="EMBL/GenBank/DDBJ databases">
        <authorList>
            <person name="Bliznina A."/>
        </authorList>
    </citation>
    <scope>NUCLEOTIDE SEQUENCE [LARGE SCALE GENOMIC DNA]</scope>
</reference>
<sequence length="309" mass="33610">MIRFFLIGLAQACFRTNLDNLPNLETCSHELNFERKTLPKVNVTKIVGGINAKNNQWPFITRLTVETDAGQALCGGTIIDNNWILTAAHCCDGANSIDATFGDLSQNSVDSREFTLRSSKIIKHPRYRASNLRYDVCLVKLSGDIIASDPDESVKIACLTDHLPQQGSDCWIAGWGNTQSSGTVSNKLKQAHVTVMEKDYCIENSNYGASDLKSEMICAGKLDNNDDGLTDGGVDSCQGDSGGPLICAINGRASLVGVVSWGNGCASEGFPGVYSSAAFKGTYNWIRRTVRPTATNSAYRFLDWLNQLF</sequence>
<dbReference type="InterPro" id="IPR001314">
    <property type="entry name" value="Peptidase_S1A"/>
</dbReference>
<keyword evidence="10" id="KW-1185">Reference proteome</keyword>
<dbReference type="PRINTS" id="PR00722">
    <property type="entry name" value="CHYMOTRYPSIN"/>
</dbReference>
<evidence type="ECO:0000256" key="4">
    <source>
        <dbReference type="ARBA" id="ARBA00022801"/>
    </source>
</evidence>
<name>A0ABN7T0M8_OIKDI</name>
<protein>
    <submittedName>
        <fullName evidence="9">Oidioi.mRNA.OKI2018_I69.chr2.g4987.t1.cds</fullName>
    </submittedName>
</protein>
<keyword evidence="4 7" id="KW-0378">Hydrolase</keyword>
<dbReference type="InterPro" id="IPR018114">
    <property type="entry name" value="TRYPSIN_HIS"/>
</dbReference>
<dbReference type="PROSITE" id="PS00135">
    <property type="entry name" value="TRYPSIN_SER"/>
    <property type="match status" value="1"/>
</dbReference>
<comment type="subcellular location">
    <subcellularLocation>
        <location evidence="1">Secreted</location>
    </subcellularLocation>
</comment>
<keyword evidence="2" id="KW-0964">Secreted</keyword>
<evidence type="ECO:0000313" key="9">
    <source>
        <dbReference type="EMBL" id="CAG5110603.1"/>
    </source>
</evidence>
<dbReference type="Proteomes" id="UP001158576">
    <property type="component" value="Chromosome 2"/>
</dbReference>
<dbReference type="Gene3D" id="2.40.10.10">
    <property type="entry name" value="Trypsin-like serine proteases"/>
    <property type="match status" value="1"/>
</dbReference>
<dbReference type="InterPro" id="IPR009003">
    <property type="entry name" value="Peptidase_S1_PA"/>
</dbReference>
<dbReference type="PANTHER" id="PTHR24264">
    <property type="entry name" value="TRYPSIN-RELATED"/>
    <property type="match status" value="1"/>
</dbReference>
<dbReference type="InterPro" id="IPR043504">
    <property type="entry name" value="Peptidase_S1_PA_chymotrypsin"/>
</dbReference>
<keyword evidence="3 7" id="KW-0645">Protease</keyword>
<evidence type="ECO:0000313" key="10">
    <source>
        <dbReference type="Proteomes" id="UP001158576"/>
    </source>
</evidence>
<evidence type="ECO:0000256" key="3">
    <source>
        <dbReference type="ARBA" id="ARBA00022670"/>
    </source>
</evidence>
<dbReference type="PANTHER" id="PTHR24264:SF65">
    <property type="entry name" value="SRCR DOMAIN-CONTAINING PROTEIN"/>
    <property type="match status" value="1"/>
</dbReference>
<dbReference type="PROSITE" id="PS00134">
    <property type="entry name" value="TRYPSIN_HIS"/>
    <property type="match status" value="1"/>
</dbReference>
<dbReference type="Pfam" id="PF00089">
    <property type="entry name" value="Trypsin"/>
    <property type="match status" value="1"/>
</dbReference>
<dbReference type="InterPro" id="IPR050127">
    <property type="entry name" value="Serine_Proteases_S1"/>
</dbReference>
<organism evidence="9 10">
    <name type="scientific">Oikopleura dioica</name>
    <name type="common">Tunicate</name>
    <dbReference type="NCBI Taxonomy" id="34765"/>
    <lineage>
        <taxon>Eukaryota</taxon>
        <taxon>Metazoa</taxon>
        <taxon>Chordata</taxon>
        <taxon>Tunicata</taxon>
        <taxon>Appendicularia</taxon>
        <taxon>Copelata</taxon>
        <taxon>Oikopleuridae</taxon>
        <taxon>Oikopleura</taxon>
    </lineage>
</organism>